<organism evidence="1">
    <name type="scientific">uncultured Sporomusa sp</name>
    <dbReference type="NCBI Taxonomy" id="307249"/>
    <lineage>
        <taxon>Bacteria</taxon>
        <taxon>Bacillati</taxon>
        <taxon>Bacillota</taxon>
        <taxon>Negativicutes</taxon>
        <taxon>Selenomonadales</taxon>
        <taxon>Sporomusaceae</taxon>
        <taxon>Sporomusa</taxon>
        <taxon>environmental samples</taxon>
    </lineage>
</organism>
<reference evidence="1" key="1">
    <citation type="submission" date="2016-08" db="EMBL/GenBank/DDBJ databases">
        <authorList>
            <person name="Seilhamer J.J."/>
        </authorList>
    </citation>
    <scope>NUCLEOTIDE SEQUENCE</scope>
    <source>
        <strain evidence="1">86</strain>
    </source>
</reference>
<name>A0A212LXS4_9FIRM</name>
<protein>
    <submittedName>
        <fullName evidence="1">Uncharacterized protein</fullName>
    </submittedName>
</protein>
<evidence type="ECO:0000313" key="1">
    <source>
        <dbReference type="EMBL" id="SCM82393.1"/>
    </source>
</evidence>
<dbReference type="AlphaFoldDB" id="A0A212LXS4"/>
<accession>A0A212LXS4</accession>
<gene>
    <name evidence="1" type="ORF">KL86SPO_50164</name>
</gene>
<proteinExistence type="predicted"/>
<dbReference type="RefSeq" id="WP_288185074.1">
    <property type="nucleotide sequence ID" value="NZ_LT608335.1"/>
</dbReference>
<dbReference type="EMBL" id="FMJE01000005">
    <property type="protein sequence ID" value="SCM82393.1"/>
    <property type="molecule type" value="Genomic_DNA"/>
</dbReference>
<sequence length="223" mass="24196">MELTIKITRTKTGLPAIAETGGAIGKTKGFAQIICRDDGSKKVATYIPKPEELDTVGHAVFILQNRDYIIQVERSRSTSYTVTVAQFTGRTGAADREGVVEEYAVFEVRHVKRGKRWDVMPPESMEAAIDAAVAKSSQENQEAVWYERKQPPVPLPAKLSVPVPPPAKPAPAAFAEEYAPGFVAIQDVRQTAADEISVCLTNGVQLCVYIKACSPGNYKASGE</sequence>